<proteinExistence type="inferred from homology"/>
<feature type="compositionally biased region" description="Polar residues" evidence="13">
    <location>
        <begin position="484"/>
        <end position="501"/>
    </location>
</feature>
<dbReference type="GO" id="GO:0008270">
    <property type="term" value="F:zinc ion binding"/>
    <property type="evidence" value="ECO:0007669"/>
    <property type="project" value="UniProtKB-KW"/>
</dbReference>
<dbReference type="OrthoDB" id="3838338at2759"/>
<feature type="region of interest" description="Disordered" evidence="13">
    <location>
        <begin position="529"/>
        <end position="670"/>
    </location>
</feature>
<dbReference type="Pfam" id="PF25447">
    <property type="entry name" value="RING_ZNF598"/>
    <property type="match status" value="1"/>
</dbReference>
<accession>A0A2T9Y0V0</accession>
<dbReference type="InterPro" id="IPR013087">
    <property type="entry name" value="Znf_C2H2_type"/>
</dbReference>
<evidence type="ECO:0000313" key="16">
    <source>
        <dbReference type="Proteomes" id="UP000245609"/>
    </source>
</evidence>
<keyword evidence="8" id="KW-0479">Metal-binding</keyword>
<comment type="similarity">
    <text evidence="11">Belongs to the ZNF598/HEL2 family.</text>
</comment>
<feature type="compositionally biased region" description="Polar residues" evidence="13">
    <location>
        <begin position="545"/>
        <end position="572"/>
    </location>
</feature>
<feature type="compositionally biased region" description="Low complexity" evidence="13">
    <location>
        <begin position="632"/>
        <end position="652"/>
    </location>
</feature>
<dbReference type="GO" id="GO:0043022">
    <property type="term" value="F:ribosome binding"/>
    <property type="evidence" value="ECO:0007669"/>
    <property type="project" value="TreeGrafter"/>
</dbReference>
<evidence type="ECO:0000256" key="12">
    <source>
        <dbReference type="PROSITE-ProRule" id="PRU00175"/>
    </source>
</evidence>
<dbReference type="EC" id="2.3.2.27" evidence="4"/>
<dbReference type="EMBL" id="MBFS01003564">
    <property type="protein sequence ID" value="PVU85979.1"/>
    <property type="molecule type" value="Genomic_DNA"/>
</dbReference>
<feature type="domain" description="RING-type" evidence="14">
    <location>
        <begin position="37"/>
        <end position="77"/>
    </location>
</feature>
<feature type="compositionally biased region" description="Low complexity" evidence="13">
    <location>
        <begin position="333"/>
        <end position="351"/>
    </location>
</feature>
<protein>
    <recommendedName>
        <fullName evidence="4">RING-type E3 ubiquitin transferase</fullName>
        <ecNumber evidence="4">2.3.2.27</ecNumber>
    </recommendedName>
</protein>
<evidence type="ECO:0000256" key="8">
    <source>
        <dbReference type="ARBA" id="ARBA00022723"/>
    </source>
</evidence>
<dbReference type="InterPro" id="IPR044288">
    <property type="entry name" value="ZNF598/HEL2"/>
</dbReference>
<comment type="pathway">
    <text evidence="3">Protein modification; protein ubiquitination.</text>
</comment>
<dbReference type="Pfam" id="PF23202">
    <property type="entry name" value="PAH_ZNF598"/>
    <property type="match status" value="1"/>
</dbReference>
<evidence type="ECO:0000256" key="1">
    <source>
        <dbReference type="ARBA" id="ARBA00000900"/>
    </source>
</evidence>
<sequence length="670" mass="75492">MKGSSKSTRHQSRGASLLERKINVEKKAQEVEDKTICFICANKTKYWAIGECNHPCCIPCSLRLKVLFKTNSCPYCKVDLGKVYYIDSNSKQFNQINLSQSEFTDEKLDFVCSNKAIFDYALYILSFNCPYKNCKYVDHDGWKGLKNHVKVEHNIELCVEHRKVFPHEHKIYPPGALRGHYKSGNGADFRGHPVCGFCKTSFYDGDMLFEHCRKYHEQCFICQKKHGNKDVYFKNFYTLAEHFENDHYPCPHPSCIERRFVVFPNQLDLKAHEAEVHGKAIVGQRAKWEARQVPISFEIERYQGSRQQHRSRDRNNKDSKQRSSNSAGESSKEPNPSNNSAQNATSSNDNSEVTTNSRLNKPKSYGKLSSPSNNDEHHNAENVEAHSKLLSFALKALSNDNLKLEQFRKLTGKLKESRVSPQIYYNELKKNYFTIEQDLLFVLKSVTDLLNDPKIKNSISDEKQFPSLTPLSGSSTNLSLIIQRQSKNPWNPPTTSASNTRPKPKSENKYPSSQVSKVQLNKNAINVSDLASSKSNASSKLKTDAATSANSSQKLQGSTSNATSNYTLNFSKTAKMPNPLQNKSQDSAVQKLQKDNFPSLPKNPKSKPNSSNPLKSINSKVTTSKAPASAQGNQSLLRSSSNSSRNQDGSSQDSRDGSKKTQKNVVLRIL</sequence>
<dbReference type="GO" id="GO:0016567">
    <property type="term" value="P:protein ubiquitination"/>
    <property type="evidence" value="ECO:0007669"/>
    <property type="project" value="TreeGrafter"/>
</dbReference>
<dbReference type="SUPFAM" id="SSF57850">
    <property type="entry name" value="RING/U-box"/>
    <property type="match status" value="1"/>
</dbReference>
<keyword evidence="9 12" id="KW-0863">Zinc-finger</keyword>
<evidence type="ECO:0000256" key="6">
    <source>
        <dbReference type="ARBA" id="ARBA00022553"/>
    </source>
</evidence>
<comment type="catalytic activity">
    <reaction evidence="1">
        <text>S-ubiquitinyl-[E2 ubiquitin-conjugating enzyme]-L-cysteine + [acceptor protein]-L-lysine = [E2 ubiquitin-conjugating enzyme]-L-cysteine + N(6)-ubiquitinyl-[acceptor protein]-L-lysine.</text>
        <dbReference type="EC" id="2.3.2.27"/>
    </reaction>
</comment>
<feature type="compositionally biased region" description="Polar residues" evidence="13">
    <location>
        <begin position="579"/>
        <end position="590"/>
    </location>
</feature>
<dbReference type="PROSITE" id="PS00028">
    <property type="entry name" value="ZINC_FINGER_C2H2_1"/>
    <property type="match status" value="1"/>
</dbReference>
<dbReference type="CDD" id="cd16615">
    <property type="entry name" value="RING-HC_ZNF598"/>
    <property type="match status" value="1"/>
</dbReference>
<gene>
    <name evidence="15" type="ORF">BB560_006847</name>
</gene>
<feature type="region of interest" description="Disordered" evidence="13">
    <location>
        <begin position="299"/>
        <end position="378"/>
    </location>
</feature>
<dbReference type="InterPro" id="IPR056437">
    <property type="entry name" value="Znf-C2H2_ZNF598/HEL2"/>
</dbReference>
<keyword evidence="6" id="KW-0597">Phosphoprotein</keyword>
<evidence type="ECO:0000313" key="15">
    <source>
        <dbReference type="EMBL" id="PVU85979.1"/>
    </source>
</evidence>
<dbReference type="PANTHER" id="PTHR22938">
    <property type="entry name" value="ZINC FINGER PROTEIN 598"/>
    <property type="match status" value="1"/>
</dbReference>
<dbReference type="InterPro" id="IPR013083">
    <property type="entry name" value="Znf_RING/FYVE/PHD"/>
</dbReference>
<comment type="subcellular location">
    <subcellularLocation>
        <location evidence="2">Cytoplasm</location>
    </subcellularLocation>
</comment>
<dbReference type="Proteomes" id="UP000245609">
    <property type="component" value="Unassembled WGS sequence"/>
</dbReference>
<keyword evidence="16" id="KW-1185">Reference proteome</keyword>
<reference evidence="15 16" key="1">
    <citation type="journal article" date="2018" name="MBio">
        <title>Comparative Genomics Reveals the Core Gene Toolbox for the Fungus-Insect Symbiosis.</title>
        <authorList>
            <person name="Wang Y."/>
            <person name="Stata M."/>
            <person name="Wang W."/>
            <person name="Stajich J.E."/>
            <person name="White M.M."/>
            <person name="Moncalvo J.M."/>
        </authorList>
    </citation>
    <scope>NUCLEOTIDE SEQUENCE [LARGE SCALE GENOMIC DNA]</scope>
    <source>
        <strain evidence="15 16">SC-DP-2</strain>
    </source>
</reference>
<feature type="region of interest" description="Disordered" evidence="13">
    <location>
        <begin position="484"/>
        <end position="517"/>
    </location>
</feature>
<evidence type="ECO:0000256" key="11">
    <source>
        <dbReference type="ARBA" id="ARBA00035113"/>
    </source>
</evidence>
<dbReference type="InterPro" id="IPR041888">
    <property type="entry name" value="RING-HC_ZNF598/HEL2"/>
</dbReference>
<keyword evidence="5" id="KW-0963">Cytoplasm</keyword>
<dbReference type="PANTHER" id="PTHR22938:SF0">
    <property type="entry name" value="E3 UBIQUITIN-PROTEIN LIGASE ZNF598"/>
    <property type="match status" value="1"/>
</dbReference>
<evidence type="ECO:0000256" key="9">
    <source>
        <dbReference type="ARBA" id="ARBA00022771"/>
    </source>
</evidence>
<dbReference type="SMART" id="SM00355">
    <property type="entry name" value="ZnF_C2H2"/>
    <property type="match status" value="4"/>
</dbReference>
<feature type="compositionally biased region" description="Low complexity" evidence="13">
    <location>
        <begin position="529"/>
        <end position="540"/>
    </location>
</feature>
<dbReference type="AlphaFoldDB" id="A0A2T9Y0V0"/>
<comment type="caution">
    <text evidence="15">The sequence shown here is derived from an EMBL/GenBank/DDBJ whole genome shotgun (WGS) entry which is preliminary data.</text>
</comment>
<dbReference type="InterPro" id="IPR057634">
    <property type="entry name" value="PAH_ZNF598/HEL2"/>
</dbReference>
<keyword evidence="7" id="KW-0808">Transferase</keyword>
<name>A0A2T9Y0V0_9FUNG</name>
<feature type="compositionally biased region" description="Low complexity" evidence="13">
    <location>
        <begin position="596"/>
        <end position="620"/>
    </location>
</feature>
<dbReference type="PROSITE" id="PS50089">
    <property type="entry name" value="ZF_RING_2"/>
    <property type="match status" value="1"/>
</dbReference>
<evidence type="ECO:0000256" key="7">
    <source>
        <dbReference type="ARBA" id="ARBA00022679"/>
    </source>
</evidence>
<evidence type="ECO:0000256" key="2">
    <source>
        <dbReference type="ARBA" id="ARBA00004496"/>
    </source>
</evidence>
<organism evidence="15 16">
    <name type="scientific">Smittium megazygosporum</name>
    <dbReference type="NCBI Taxonomy" id="133381"/>
    <lineage>
        <taxon>Eukaryota</taxon>
        <taxon>Fungi</taxon>
        <taxon>Fungi incertae sedis</taxon>
        <taxon>Zoopagomycota</taxon>
        <taxon>Kickxellomycotina</taxon>
        <taxon>Harpellomycetes</taxon>
        <taxon>Harpellales</taxon>
        <taxon>Legeriomycetaceae</taxon>
        <taxon>Smittium</taxon>
    </lineage>
</organism>
<keyword evidence="10" id="KW-0862">Zinc</keyword>
<dbReference type="GO" id="GO:0072344">
    <property type="term" value="P:rescue of stalled ribosome"/>
    <property type="evidence" value="ECO:0007669"/>
    <property type="project" value="InterPro"/>
</dbReference>
<evidence type="ECO:0000256" key="4">
    <source>
        <dbReference type="ARBA" id="ARBA00012483"/>
    </source>
</evidence>
<evidence type="ECO:0000256" key="3">
    <source>
        <dbReference type="ARBA" id="ARBA00004906"/>
    </source>
</evidence>
<dbReference type="InterPro" id="IPR001841">
    <property type="entry name" value="Znf_RING"/>
</dbReference>
<dbReference type="STRING" id="133381.A0A2T9Y0V0"/>
<dbReference type="Pfam" id="PF23230">
    <property type="entry name" value="zf-C2H2_13"/>
    <property type="match status" value="1"/>
</dbReference>
<evidence type="ECO:0000259" key="14">
    <source>
        <dbReference type="PROSITE" id="PS50089"/>
    </source>
</evidence>
<evidence type="ECO:0000256" key="13">
    <source>
        <dbReference type="SAM" id="MobiDB-lite"/>
    </source>
</evidence>
<dbReference type="Gene3D" id="3.30.40.10">
    <property type="entry name" value="Zinc/RING finger domain, C3HC4 (zinc finger)"/>
    <property type="match status" value="1"/>
</dbReference>
<evidence type="ECO:0000256" key="10">
    <source>
        <dbReference type="ARBA" id="ARBA00022833"/>
    </source>
</evidence>
<dbReference type="GO" id="GO:0061630">
    <property type="term" value="F:ubiquitin protein ligase activity"/>
    <property type="evidence" value="ECO:0007669"/>
    <property type="project" value="UniProtKB-EC"/>
</dbReference>
<evidence type="ECO:0000256" key="5">
    <source>
        <dbReference type="ARBA" id="ARBA00022490"/>
    </source>
</evidence>
<dbReference type="GO" id="GO:0005737">
    <property type="term" value="C:cytoplasm"/>
    <property type="evidence" value="ECO:0007669"/>
    <property type="project" value="UniProtKB-SubCell"/>
</dbReference>